<dbReference type="InterPro" id="IPR001841">
    <property type="entry name" value="Znf_RING"/>
</dbReference>
<evidence type="ECO:0000256" key="10">
    <source>
        <dbReference type="ARBA" id="ARBA00022771"/>
    </source>
</evidence>
<evidence type="ECO:0000256" key="8">
    <source>
        <dbReference type="ARBA" id="ARBA00022679"/>
    </source>
</evidence>
<comment type="subcellular location">
    <subcellularLocation>
        <location evidence="2">Nucleus</location>
        <location evidence="2">PML body</location>
    </subcellularLocation>
</comment>
<keyword evidence="11" id="KW-0498">Mitosis</keyword>
<dbReference type="InterPro" id="IPR013083">
    <property type="entry name" value="Znf_RING/FYVE/PHD"/>
</dbReference>
<dbReference type="InterPro" id="IPR000253">
    <property type="entry name" value="FHA_dom"/>
</dbReference>
<evidence type="ECO:0000256" key="11">
    <source>
        <dbReference type="ARBA" id="ARBA00022776"/>
    </source>
</evidence>
<feature type="region of interest" description="Disordered" evidence="19">
    <location>
        <begin position="490"/>
        <end position="522"/>
    </location>
</feature>
<evidence type="ECO:0000313" key="22">
    <source>
        <dbReference type="EMBL" id="CEM05656.1"/>
    </source>
</evidence>
<keyword evidence="12" id="KW-0833">Ubl conjugation pathway</keyword>
<feature type="compositionally biased region" description="Acidic residues" evidence="19">
    <location>
        <begin position="153"/>
        <end position="170"/>
    </location>
</feature>
<feature type="compositionally biased region" description="Basic and acidic residues" evidence="19">
    <location>
        <begin position="300"/>
        <end position="311"/>
    </location>
</feature>
<evidence type="ECO:0000256" key="15">
    <source>
        <dbReference type="ARBA" id="ARBA00023306"/>
    </source>
</evidence>
<dbReference type="GO" id="GO:0016567">
    <property type="term" value="P:protein ubiquitination"/>
    <property type="evidence" value="ECO:0007669"/>
    <property type="project" value="UniProtKB-UniPathway"/>
</dbReference>
<dbReference type="Pfam" id="PF17979">
    <property type="entry name" value="zf-CRD"/>
    <property type="match status" value="1"/>
</dbReference>
<evidence type="ECO:0000256" key="17">
    <source>
        <dbReference type="ARBA" id="ARBA00031332"/>
    </source>
</evidence>
<feature type="compositionally biased region" description="Gly residues" evidence="19">
    <location>
        <begin position="490"/>
        <end position="501"/>
    </location>
</feature>
<organism evidence="22 23">
    <name type="scientific">Vitrella brassicaformis (strain CCMP3155)</name>
    <dbReference type="NCBI Taxonomy" id="1169540"/>
    <lineage>
        <taxon>Eukaryota</taxon>
        <taxon>Sar</taxon>
        <taxon>Alveolata</taxon>
        <taxon>Colpodellida</taxon>
        <taxon>Vitrellaceae</taxon>
        <taxon>Vitrella</taxon>
    </lineage>
</organism>
<comment type="similarity">
    <text evidence="4">Belongs to the CHFR family.</text>
</comment>
<reference evidence="22 23" key="1">
    <citation type="submission" date="2014-11" db="EMBL/GenBank/DDBJ databases">
        <authorList>
            <person name="Zhu J."/>
            <person name="Qi W."/>
            <person name="Song R."/>
        </authorList>
    </citation>
    <scope>NUCLEOTIDE SEQUENCE [LARGE SCALE GENOMIC DNA]</scope>
</reference>
<evidence type="ECO:0000256" key="2">
    <source>
        <dbReference type="ARBA" id="ARBA00004322"/>
    </source>
</evidence>
<dbReference type="GO" id="GO:0051301">
    <property type="term" value="P:cell division"/>
    <property type="evidence" value="ECO:0007669"/>
    <property type="project" value="UniProtKB-KW"/>
</dbReference>
<gene>
    <name evidence="22" type="ORF">Vbra_14276</name>
</gene>
<evidence type="ECO:0000256" key="9">
    <source>
        <dbReference type="ARBA" id="ARBA00022723"/>
    </source>
</evidence>
<evidence type="ECO:0000256" key="12">
    <source>
        <dbReference type="ARBA" id="ARBA00022786"/>
    </source>
</evidence>
<accession>A0A0G4F292</accession>
<dbReference type="PANTHER" id="PTHR16079">
    <property type="entry name" value="UBIQUITIN LIGASE PROTEIN CHFR"/>
    <property type="match status" value="1"/>
</dbReference>
<name>A0A0G4F292_VITBC</name>
<keyword evidence="23" id="KW-1185">Reference proteome</keyword>
<comment type="pathway">
    <text evidence="3">Protein modification; protein ubiquitination.</text>
</comment>
<dbReference type="SMART" id="SM00184">
    <property type="entry name" value="RING"/>
    <property type="match status" value="1"/>
</dbReference>
<evidence type="ECO:0000256" key="18">
    <source>
        <dbReference type="PROSITE-ProRule" id="PRU00175"/>
    </source>
</evidence>
<evidence type="ECO:0000256" key="14">
    <source>
        <dbReference type="ARBA" id="ARBA00023242"/>
    </source>
</evidence>
<evidence type="ECO:0000256" key="1">
    <source>
        <dbReference type="ARBA" id="ARBA00000900"/>
    </source>
</evidence>
<dbReference type="EC" id="2.3.2.27" evidence="5"/>
<dbReference type="InParanoid" id="A0A0G4F292"/>
<dbReference type="EMBL" id="CDMY01000362">
    <property type="protein sequence ID" value="CEM05656.1"/>
    <property type="molecule type" value="Genomic_DNA"/>
</dbReference>
<dbReference type="SUPFAM" id="SSF49879">
    <property type="entry name" value="SMAD/FHA domain"/>
    <property type="match status" value="1"/>
</dbReference>
<dbReference type="InterPro" id="IPR017907">
    <property type="entry name" value="Znf_RING_CS"/>
</dbReference>
<keyword evidence="9" id="KW-0479">Metal-binding</keyword>
<evidence type="ECO:0000256" key="13">
    <source>
        <dbReference type="ARBA" id="ARBA00022833"/>
    </source>
</evidence>
<keyword evidence="8" id="KW-0808">Transferase</keyword>
<feature type="domain" description="RING-type" evidence="21">
    <location>
        <begin position="226"/>
        <end position="271"/>
    </location>
</feature>
<evidence type="ECO:0000259" key="21">
    <source>
        <dbReference type="PROSITE" id="PS50089"/>
    </source>
</evidence>
<dbReference type="Proteomes" id="UP000041254">
    <property type="component" value="Unassembled WGS sequence"/>
</dbReference>
<dbReference type="OrthoDB" id="1305878at2759"/>
<evidence type="ECO:0000256" key="7">
    <source>
        <dbReference type="ARBA" id="ARBA00022618"/>
    </source>
</evidence>
<dbReference type="PANTHER" id="PTHR16079:SF4">
    <property type="entry name" value="E3 UBIQUITIN-PROTEIN LIGASE CHFR"/>
    <property type="match status" value="1"/>
</dbReference>
<dbReference type="PROSITE" id="PS50089">
    <property type="entry name" value="ZF_RING_2"/>
    <property type="match status" value="1"/>
</dbReference>
<dbReference type="UniPathway" id="UPA00143"/>
<feature type="compositionally biased region" description="Low complexity" evidence="19">
    <location>
        <begin position="182"/>
        <end position="192"/>
    </location>
</feature>
<evidence type="ECO:0000259" key="20">
    <source>
        <dbReference type="PROSITE" id="PS50006"/>
    </source>
</evidence>
<dbReference type="InterPro" id="IPR008984">
    <property type="entry name" value="SMAD_FHA_dom_sf"/>
</dbReference>
<dbReference type="Gene3D" id="2.60.200.20">
    <property type="match status" value="1"/>
</dbReference>
<evidence type="ECO:0000256" key="6">
    <source>
        <dbReference type="ARBA" id="ARBA00017908"/>
    </source>
</evidence>
<evidence type="ECO:0000256" key="19">
    <source>
        <dbReference type="SAM" id="MobiDB-lite"/>
    </source>
</evidence>
<dbReference type="GO" id="GO:0008270">
    <property type="term" value="F:zinc ion binding"/>
    <property type="evidence" value="ECO:0007669"/>
    <property type="project" value="UniProtKB-KW"/>
</dbReference>
<dbReference type="GO" id="GO:0006511">
    <property type="term" value="P:ubiquitin-dependent protein catabolic process"/>
    <property type="evidence" value="ECO:0007669"/>
    <property type="project" value="TreeGrafter"/>
</dbReference>
<proteinExistence type="inferred from homology"/>
<evidence type="ECO:0000256" key="5">
    <source>
        <dbReference type="ARBA" id="ARBA00012483"/>
    </source>
</evidence>
<feature type="region of interest" description="Disordered" evidence="19">
    <location>
        <begin position="1"/>
        <end position="30"/>
    </location>
</feature>
<keyword evidence="7" id="KW-0132">Cell division</keyword>
<dbReference type="SMART" id="SM00240">
    <property type="entry name" value="FHA"/>
    <property type="match status" value="1"/>
</dbReference>
<evidence type="ECO:0000256" key="4">
    <source>
        <dbReference type="ARBA" id="ARBA00005797"/>
    </source>
</evidence>
<dbReference type="InterPro" id="IPR052256">
    <property type="entry name" value="E3_ubiquitin-ligase_CHFR"/>
</dbReference>
<feature type="domain" description="FHA" evidence="20">
    <location>
        <begin position="56"/>
        <end position="109"/>
    </location>
</feature>
<evidence type="ECO:0000256" key="16">
    <source>
        <dbReference type="ARBA" id="ARBA00029800"/>
    </source>
</evidence>
<dbReference type="InterPro" id="IPR018957">
    <property type="entry name" value="Znf_C3HC4_RING-type"/>
</dbReference>
<dbReference type="Pfam" id="PF00498">
    <property type="entry name" value="FHA"/>
    <property type="match status" value="1"/>
</dbReference>
<dbReference type="CDD" id="cd00060">
    <property type="entry name" value="FHA"/>
    <property type="match status" value="1"/>
</dbReference>
<dbReference type="STRING" id="1169540.A0A0G4F292"/>
<keyword evidence="14" id="KW-0539">Nucleus</keyword>
<comment type="catalytic activity">
    <reaction evidence="1">
        <text>S-ubiquitinyl-[E2 ubiquitin-conjugating enzyme]-L-cysteine + [acceptor protein]-L-lysine = [E2 ubiquitin-conjugating enzyme]-L-cysteine + N(6)-ubiquitinyl-[acceptor protein]-L-lysine.</text>
        <dbReference type="EC" id="2.3.2.27"/>
    </reaction>
</comment>
<keyword evidence="15" id="KW-0131">Cell cycle</keyword>
<evidence type="ECO:0000313" key="23">
    <source>
        <dbReference type="Proteomes" id="UP000041254"/>
    </source>
</evidence>
<dbReference type="PROSITE" id="PS00518">
    <property type="entry name" value="ZF_RING_1"/>
    <property type="match status" value="1"/>
</dbReference>
<dbReference type="InterPro" id="IPR040909">
    <property type="entry name" value="CHFR_Znf-CRD"/>
</dbReference>
<dbReference type="AlphaFoldDB" id="A0A0G4F292"/>
<dbReference type="Gene3D" id="3.30.40.10">
    <property type="entry name" value="Zinc/RING finger domain, C3HC4 (zinc finger)"/>
    <property type="match status" value="1"/>
</dbReference>
<keyword evidence="13" id="KW-0862">Zinc</keyword>
<dbReference type="SUPFAM" id="SSF57850">
    <property type="entry name" value="RING/U-box"/>
    <property type="match status" value="1"/>
</dbReference>
<dbReference type="PROSITE" id="PS50006">
    <property type="entry name" value="FHA_DOMAIN"/>
    <property type="match status" value="1"/>
</dbReference>
<protein>
    <recommendedName>
        <fullName evidence="6">E3 ubiquitin-protein ligase CHFR</fullName>
        <ecNumber evidence="5">2.3.2.27</ecNumber>
    </recommendedName>
    <alternativeName>
        <fullName evidence="17">Checkpoint with forkhead and RING finger domains protein</fullName>
    </alternativeName>
    <alternativeName>
        <fullName evidence="16">RING-type E3 ubiquitin transferase CHFR</fullName>
    </alternativeName>
</protein>
<dbReference type="GO" id="GO:0005634">
    <property type="term" value="C:nucleus"/>
    <property type="evidence" value="ECO:0007669"/>
    <property type="project" value="TreeGrafter"/>
</dbReference>
<dbReference type="GO" id="GO:0061630">
    <property type="term" value="F:ubiquitin protein ligase activity"/>
    <property type="evidence" value="ECO:0007669"/>
    <property type="project" value="UniProtKB-EC"/>
</dbReference>
<feature type="region of interest" description="Disordered" evidence="19">
    <location>
        <begin position="294"/>
        <end position="343"/>
    </location>
</feature>
<feature type="region of interest" description="Disordered" evidence="19">
    <location>
        <begin position="143"/>
        <end position="219"/>
    </location>
</feature>
<sequence length="604" mass="65433">MADDDHTLDMAQADSQPGEDSSSPPPPTATLELTQCPDAVRSKLAGTSVTVTSDGLVVGRKVDGLPDAFALTGAQGVSKHHFEVTLGEDRQFMITDKSTNGIYLNAVKIADKSTARLDNGTTVGLMNPSAGADKRIVFVFKYPDQPPVQPPVNDDETSEEEEEEEEEMQFFDEPAPAPAPAPAAAAAAAAPAGGSLSKKRKRRESQAAAGGEDEDEDEGIGAELECGVCREIMYRPLAVLNCMHKFCSACLHDWLTTQDTNGRRKCCPMCKGPVVDVVRDTSFANVVEEYLAKHPNKQRSQADRDEMDKKDKAVRKFMGGGKQRRAYDDDDDLRDDYSEGSGDDDVPNECFNCNAASARDGYRCPSDPAQRQHTMCNECFQLMPRRDPPPPNCPMKCFICDKYFCSPYRPLCPGSMFQGGDRAFIGGDSLQRAKDMDAINTIPDKTFKFNSFEKGILREVFANTQTTVKQALTSVFQNLANAAAAGGGAAGAGGAASGDGGAASASGTQTQTQGPPAPPGTLSVKSRTGLVKHISGDEYVCRRCGVDVIAEALYEYRASLPRPSLPQRAQAQTQNCWWGRNCRTQNRDHHAQKLNHICEQTRFT</sequence>
<dbReference type="VEuPathDB" id="CryptoDB:Vbra_14276"/>
<keyword evidence="10 18" id="KW-0863">Zinc-finger</keyword>
<dbReference type="Pfam" id="PF00097">
    <property type="entry name" value="zf-C3HC4"/>
    <property type="match status" value="1"/>
</dbReference>
<feature type="compositionally biased region" description="Low complexity" evidence="19">
    <location>
        <begin position="502"/>
        <end position="514"/>
    </location>
</feature>
<feature type="compositionally biased region" description="Polar residues" evidence="19">
    <location>
        <begin position="13"/>
        <end position="22"/>
    </location>
</feature>
<evidence type="ECO:0000256" key="3">
    <source>
        <dbReference type="ARBA" id="ARBA00004906"/>
    </source>
</evidence>